<feature type="transmembrane region" description="Helical" evidence="5">
    <location>
        <begin position="140"/>
        <end position="159"/>
    </location>
</feature>
<evidence type="ECO:0000256" key="4">
    <source>
        <dbReference type="ARBA" id="ARBA00023136"/>
    </source>
</evidence>
<dbReference type="Proteomes" id="UP000024404">
    <property type="component" value="Unassembled WGS sequence"/>
</dbReference>
<dbReference type="OMA" id="YCSKAND"/>
<reference evidence="7" key="1">
    <citation type="submission" date="2013-10" db="EMBL/GenBank/DDBJ databases">
        <title>Genome sequencing of Onchocerca volvulus.</title>
        <authorList>
            <person name="Cotton J."/>
            <person name="Tsai J."/>
            <person name="Stanley E."/>
            <person name="Tracey A."/>
            <person name="Holroyd N."/>
            <person name="Lustigman S."/>
            <person name="Berriman M."/>
        </authorList>
    </citation>
    <scope>NUCLEOTIDE SEQUENCE</scope>
</reference>
<keyword evidence="7" id="KW-1185">Reference proteome</keyword>
<dbReference type="EMBL" id="CMVM020000073">
    <property type="status" value="NOT_ANNOTATED_CDS"/>
    <property type="molecule type" value="Genomic_DNA"/>
</dbReference>
<dbReference type="GO" id="GO:0016020">
    <property type="term" value="C:membrane"/>
    <property type="evidence" value="ECO:0007669"/>
    <property type="project" value="UniProtKB-SubCell"/>
</dbReference>
<keyword evidence="2 5" id="KW-0812">Transmembrane</keyword>
<dbReference type="PANTHER" id="PTHR46561">
    <property type="entry name" value="SERPENTINE RECEPTOR, CLASS AB (CLASS A-LIKE)-RELATED"/>
    <property type="match status" value="1"/>
</dbReference>
<evidence type="ECO:0008006" key="8">
    <source>
        <dbReference type="Google" id="ProtNLM"/>
    </source>
</evidence>
<evidence type="ECO:0000256" key="5">
    <source>
        <dbReference type="SAM" id="Phobius"/>
    </source>
</evidence>
<name>A0A8R1TPB0_ONCVO</name>
<protein>
    <recommendedName>
        <fullName evidence="8">G-protein coupled receptors family 1 profile domain-containing protein</fullName>
    </recommendedName>
</protein>
<proteinExistence type="predicted"/>
<dbReference type="AlphaFoldDB" id="A0A8R1TPB0"/>
<keyword evidence="3 5" id="KW-1133">Transmembrane helix</keyword>
<dbReference type="InterPro" id="IPR053286">
    <property type="entry name" value="Nematode_rcpt-like_srab"/>
</dbReference>
<evidence type="ECO:0000313" key="7">
    <source>
        <dbReference type="Proteomes" id="UP000024404"/>
    </source>
</evidence>
<feature type="transmembrane region" description="Helical" evidence="5">
    <location>
        <begin position="108"/>
        <end position="128"/>
    </location>
</feature>
<evidence type="ECO:0000256" key="1">
    <source>
        <dbReference type="ARBA" id="ARBA00004141"/>
    </source>
</evidence>
<reference evidence="6" key="2">
    <citation type="submission" date="2022-06" db="UniProtKB">
        <authorList>
            <consortium name="EnsemblMetazoa"/>
        </authorList>
    </citation>
    <scope>IDENTIFICATION</scope>
</reference>
<dbReference type="PANTHER" id="PTHR46561:SF11">
    <property type="entry name" value="SERPENTINE RECEPTOR CLASS ALPHA_BETA-14"/>
    <property type="match status" value="1"/>
</dbReference>
<evidence type="ECO:0000256" key="3">
    <source>
        <dbReference type="ARBA" id="ARBA00022989"/>
    </source>
</evidence>
<dbReference type="EnsemblMetazoa" id="OVOC2240.1">
    <property type="protein sequence ID" value="OVOC2240.1"/>
    <property type="gene ID" value="WBGene00239049"/>
</dbReference>
<dbReference type="Pfam" id="PF10292">
    <property type="entry name" value="7TM_GPCR_Srab"/>
    <property type="match status" value="1"/>
</dbReference>
<organism evidence="6 7">
    <name type="scientific">Onchocerca volvulus</name>
    <dbReference type="NCBI Taxonomy" id="6282"/>
    <lineage>
        <taxon>Eukaryota</taxon>
        <taxon>Metazoa</taxon>
        <taxon>Ecdysozoa</taxon>
        <taxon>Nematoda</taxon>
        <taxon>Chromadorea</taxon>
        <taxon>Rhabditida</taxon>
        <taxon>Spirurina</taxon>
        <taxon>Spiruromorpha</taxon>
        <taxon>Filarioidea</taxon>
        <taxon>Onchocercidae</taxon>
        <taxon>Onchocerca</taxon>
    </lineage>
</organism>
<comment type="subcellular location">
    <subcellularLocation>
        <location evidence="1">Membrane</location>
        <topology evidence="1">Multi-pass membrane protein</topology>
    </subcellularLocation>
</comment>
<accession>A0A8R1TPB0</accession>
<feature type="transmembrane region" description="Helical" evidence="5">
    <location>
        <begin position="15"/>
        <end position="39"/>
    </location>
</feature>
<evidence type="ECO:0000313" key="6">
    <source>
        <dbReference type="EnsemblMetazoa" id="OVOC2240.1"/>
    </source>
</evidence>
<feature type="transmembrane region" description="Helical" evidence="5">
    <location>
        <begin position="51"/>
        <end position="72"/>
    </location>
</feature>
<evidence type="ECO:0000256" key="2">
    <source>
        <dbReference type="ARBA" id="ARBA00022692"/>
    </source>
</evidence>
<sequence length="281" mass="31986">MDSCKEASELAHSIVFNSILVVVIVISTIAIFLEIWIMFKTTNRILLHQNIRILIIVHQLWLILHCIARIFAHSYVLVAYWKTHADPCEYMALPWECFMMRTPTALTLFLNAASIPSIVIERAFATYFSSRYEKFGKSIAVILIIAQFAIGIGSFLFIAGDFKFDSEKAVYCSKANDENATKAAVTLGFYIAIDFISVLTFPVLFLINKAISIHYFLLCGKFHLNSGIQQTPTYALTLPIAIVWTEKYVRKTTQKNRQKAMELKGNEAADHYFVSILIHLR</sequence>
<feature type="transmembrane region" description="Helical" evidence="5">
    <location>
        <begin position="187"/>
        <end position="207"/>
    </location>
</feature>
<dbReference type="InterPro" id="IPR019408">
    <property type="entry name" value="7TM_GPCR_serpentine_rcpt_Srab"/>
</dbReference>
<keyword evidence="4 5" id="KW-0472">Membrane</keyword>